<gene>
    <name evidence="1" type="ORF">HLUCCX10_12805</name>
</gene>
<dbReference type="eggNOG" id="COG0457">
    <property type="taxonomic scope" value="Bacteria"/>
</dbReference>
<sequence>IKMGKYKEAFSYLENALTLDFDRHTILYDLMPELQKQKAIYKLIAQYKEENP</sequence>
<dbReference type="PATRIC" id="fig|1305737.6.peg.3217"/>
<protein>
    <submittedName>
        <fullName evidence="1">Tetratricopeptide repeat/TPR repeat</fullName>
    </submittedName>
</protein>
<dbReference type="Proteomes" id="UP000050421">
    <property type="component" value="Unassembled WGS sequence"/>
</dbReference>
<evidence type="ECO:0000313" key="2">
    <source>
        <dbReference type="Proteomes" id="UP000050421"/>
    </source>
</evidence>
<organism evidence="1 2">
    <name type="scientific">Algoriphagus marincola HL-49</name>
    <dbReference type="NCBI Taxonomy" id="1305737"/>
    <lineage>
        <taxon>Bacteria</taxon>
        <taxon>Pseudomonadati</taxon>
        <taxon>Bacteroidota</taxon>
        <taxon>Cytophagia</taxon>
        <taxon>Cytophagales</taxon>
        <taxon>Cyclobacteriaceae</taxon>
        <taxon>Algoriphagus</taxon>
    </lineage>
</organism>
<dbReference type="STRING" id="1305737.GCA_000526355_02993"/>
<dbReference type="EMBL" id="LJXT01000087">
    <property type="protein sequence ID" value="KPQ13538.1"/>
    <property type="molecule type" value="Genomic_DNA"/>
</dbReference>
<proteinExistence type="predicted"/>
<dbReference type="AlphaFoldDB" id="A0A0N8KF98"/>
<accession>A0A0N8KF98</accession>
<reference evidence="1 2" key="1">
    <citation type="submission" date="2015-09" db="EMBL/GenBank/DDBJ databases">
        <title>Identification and resolution of microdiversity through metagenomic sequencing of parallel consortia.</title>
        <authorList>
            <person name="Nelson W.C."/>
            <person name="Romine M.F."/>
            <person name="Lindemann S.R."/>
        </authorList>
    </citation>
    <scope>NUCLEOTIDE SEQUENCE [LARGE SCALE GENOMIC DNA]</scope>
    <source>
        <strain evidence="1">HL-49</strain>
    </source>
</reference>
<feature type="non-terminal residue" evidence="1">
    <location>
        <position position="1"/>
    </location>
</feature>
<name>A0A0N8KF98_9BACT</name>
<evidence type="ECO:0000313" key="1">
    <source>
        <dbReference type="EMBL" id="KPQ13538.1"/>
    </source>
</evidence>
<comment type="caution">
    <text evidence="1">The sequence shown here is derived from an EMBL/GenBank/DDBJ whole genome shotgun (WGS) entry which is preliminary data.</text>
</comment>